<evidence type="ECO:0000313" key="2">
    <source>
        <dbReference type="EMBL" id="QFR24600.1"/>
    </source>
</evidence>
<organism evidence="2 3">
    <name type="scientific">Schleiferilactobacillus harbinensis</name>
    <dbReference type="NCBI Taxonomy" id="304207"/>
    <lineage>
        <taxon>Bacteria</taxon>
        <taxon>Bacillati</taxon>
        <taxon>Bacillota</taxon>
        <taxon>Bacilli</taxon>
        <taxon>Lactobacillales</taxon>
        <taxon>Lactobacillaceae</taxon>
        <taxon>Schleiferilactobacillus</taxon>
    </lineage>
</organism>
<dbReference type="GO" id="GO:0046373">
    <property type="term" value="P:L-arabinose metabolic process"/>
    <property type="evidence" value="ECO:0007669"/>
    <property type="project" value="InterPro"/>
</dbReference>
<dbReference type="InterPro" id="IPR010720">
    <property type="entry name" value="Alpha-L-AF_C"/>
</dbReference>
<dbReference type="Pfam" id="PF06964">
    <property type="entry name" value="Alpha-L-AF_C"/>
    <property type="match status" value="1"/>
</dbReference>
<dbReference type="EMBL" id="CP045143">
    <property type="protein sequence ID" value="QFR24600.1"/>
    <property type="molecule type" value="Genomic_DNA"/>
</dbReference>
<dbReference type="KEGG" id="lhb:D1010_15135"/>
<name>A0A5P8M7V8_9LACO</name>
<dbReference type="AlphaFoldDB" id="A0A5P8M7V8"/>
<dbReference type="Proteomes" id="UP000326779">
    <property type="component" value="Chromosome"/>
</dbReference>
<evidence type="ECO:0000313" key="3">
    <source>
        <dbReference type="Proteomes" id="UP000326779"/>
    </source>
</evidence>
<proteinExistence type="predicted"/>
<feature type="domain" description="Alpha-L-arabinofuranosidase C-terminal" evidence="1">
    <location>
        <begin position="43"/>
        <end position="371"/>
    </location>
</feature>
<dbReference type="InterPro" id="IPR017853">
    <property type="entry name" value="GH"/>
</dbReference>
<dbReference type="InterPro" id="IPR051563">
    <property type="entry name" value="Glycosyl_Hydrolase_51"/>
</dbReference>
<dbReference type="GO" id="GO:0046556">
    <property type="term" value="F:alpha-L-arabinofuranosidase activity"/>
    <property type="evidence" value="ECO:0007669"/>
    <property type="project" value="UniProtKB-EC"/>
</dbReference>
<dbReference type="PANTHER" id="PTHR31776:SF26">
    <property type="entry name" value="SECRETED ARABINOSIDASE"/>
    <property type="match status" value="1"/>
</dbReference>
<dbReference type="InterPro" id="IPR013780">
    <property type="entry name" value="Glyco_hydro_b"/>
</dbReference>
<sequence length="381" mass="42205">MDQCPEAAQRFSRRTLLLHPNWFLANQHRYDTYDAHGPKAFLGEYASWGNHWRNALAEASYMIGLERNADKVGLACYAPLLSNVDYTNWSPDLIWFNQHQVYGSVNYDVQKLFMNWQGQRNIAHTETNMPAATLLPAASTTGAVRWQGDGADVAYSNMAYTDLLTETTQHLADGTVKEQDRAEVLAKTSGYFRLTFDFVKTGGRPDKGVHLDFGVEDDQHKFSWVLGGWQNQDALISQDDEGGNSCLTQSIWYVEQNLPYHCELTVDGDHITGKINGHVFNDIRIPSGEIPPLYINTTSIAGHVIVKLVNVQADAQTVQVTGLPDGEALVLTQHADPTAQNSFAHPDTVTKAETPLGVVNHTASITVPAYGIVFVVSRGEK</sequence>
<dbReference type="SUPFAM" id="SSF51445">
    <property type="entry name" value="(Trans)glycosidases"/>
    <property type="match status" value="1"/>
</dbReference>
<protein>
    <recommendedName>
        <fullName evidence="1">Alpha-L-arabinofuranosidase C-terminal domain-containing protein</fullName>
    </recommendedName>
</protein>
<accession>A0A5P8M7V8</accession>
<dbReference type="Gene3D" id="2.60.40.1180">
    <property type="entry name" value="Golgi alpha-mannosidase II"/>
    <property type="match status" value="1"/>
</dbReference>
<evidence type="ECO:0000259" key="1">
    <source>
        <dbReference type="SMART" id="SM00813"/>
    </source>
</evidence>
<dbReference type="SMART" id="SM00813">
    <property type="entry name" value="Alpha-L-AF_C"/>
    <property type="match status" value="1"/>
</dbReference>
<gene>
    <name evidence="2" type="ORF">D1010_15135</name>
</gene>
<dbReference type="PANTHER" id="PTHR31776">
    <property type="entry name" value="ALPHA-L-ARABINOFURANOSIDASE 1"/>
    <property type="match status" value="1"/>
</dbReference>
<dbReference type="Gene3D" id="3.20.20.80">
    <property type="entry name" value="Glycosidases"/>
    <property type="match status" value="1"/>
</dbReference>
<reference evidence="2 3" key="1">
    <citation type="submission" date="2019-10" db="EMBL/GenBank/DDBJ databases">
        <title>The completed genome of Lactobacillus harbinensis M1.</title>
        <authorList>
            <person name="Zheng Y."/>
        </authorList>
    </citation>
    <scope>NUCLEOTIDE SEQUENCE [LARGE SCALE GENOMIC DNA]</scope>
    <source>
        <strain evidence="2 3">M1</strain>
    </source>
</reference>